<protein>
    <submittedName>
        <fullName evidence="2">Uncharacterized protein</fullName>
    </submittedName>
</protein>
<comment type="caution">
    <text evidence="2">The sequence shown here is derived from an EMBL/GenBank/DDBJ whole genome shotgun (WGS) entry which is preliminary data.</text>
</comment>
<sequence>MHQLRQQVQHLIGMIVSLRSPAVRDERGLSQSAENAILLAGAVAVATIVIGAITIYVTNHMPK</sequence>
<keyword evidence="1" id="KW-1133">Transmembrane helix</keyword>
<keyword evidence="1" id="KW-0472">Membrane</keyword>
<evidence type="ECO:0000313" key="2">
    <source>
        <dbReference type="EMBL" id="NYE72319.1"/>
    </source>
</evidence>
<dbReference type="Proteomes" id="UP000569914">
    <property type="component" value="Unassembled WGS sequence"/>
</dbReference>
<keyword evidence="1" id="KW-0812">Transmembrane</keyword>
<evidence type="ECO:0000313" key="3">
    <source>
        <dbReference type="Proteomes" id="UP000569914"/>
    </source>
</evidence>
<keyword evidence="3" id="KW-1185">Reference proteome</keyword>
<dbReference type="EMBL" id="JACCBU010000001">
    <property type="protein sequence ID" value="NYE72319.1"/>
    <property type="molecule type" value="Genomic_DNA"/>
</dbReference>
<feature type="transmembrane region" description="Helical" evidence="1">
    <location>
        <begin position="36"/>
        <end position="57"/>
    </location>
</feature>
<dbReference type="RefSeq" id="WP_179753043.1">
    <property type="nucleotide sequence ID" value="NZ_JACCBU010000001.1"/>
</dbReference>
<accession>A0A7Y9I9L9</accession>
<organism evidence="2 3">
    <name type="scientific">Microlunatus parietis</name>
    <dbReference type="NCBI Taxonomy" id="682979"/>
    <lineage>
        <taxon>Bacteria</taxon>
        <taxon>Bacillati</taxon>
        <taxon>Actinomycetota</taxon>
        <taxon>Actinomycetes</taxon>
        <taxon>Propionibacteriales</taxon>
        <taxon>Propionibacteriaceae</taxon>
        <taxon>Microlunatus</taxon>
    </lineage>
</organism>
<gene>
    <name evidence="2" type="ORF">BKA15_003648</name>
</gene>
<dbReference type="AlphaFoldDB" id="A0A7Y9I9L9"/>
<name>A0A7Y9I9L9_9ACTN</name>
<evidence type="ECO:0000256" key="1">
    <source>
        <dbReference type="SAM" id="Phobius"/>
    </source>
</evidence>
<reference evidence="2 3" key="1">
    <citation type="submission" date="2020-07" db="EMBL/GenBank/DDBJ databases">
        <title>Sequencing the genomes of 1000 actinobacteria strains.</title>
        <authorList>
            <person name="Klenk H.-P."/>
        </authorList>
    </citation>
    <scope>NUCLEOTIDE SEQUENCE [LARGE SCALE GENOMIC DNA]</scope>
    <source>
        <strain evidence="2 3">DSM 22083</strain>
    </source>
</reference>
<proteinExistence type="predicted"/>